<protein>
    <recommendedName>
        <fullName evidence="2">Peptidase S1 domain-containing protein</fullName>
    </recommendedName>
</protein>
<dbReference type="GO" id="GO:0004252">
    <property type="term" value="F:serine-type endopeptidase activity"/>
    <property type="evidence" value="ECO:0007669"/>
    <property type="project" value="InterPro"/>
</dbReference>
<feature type="chain" id="PRO_5007300265" description="Peptidase S1 domain-containing protein" evidence="1">
    <location>
        <begin position="20"/>
        <end position="201"/>
    </location>
</feature>
<sequence length="201" mass="23008">MYSLLSIVVFVSSQALVVSTECGRSLNDQTFPWNVGIFIRHENQLELICFGTIIHPNTVITAAHCFCNNIDGGVRNDSFYVSTDYSNKIININDHPHLHKINKNNINVHKYYKGLANQLANDIAIIRDKFQFNDKAICIDWSGDVKKEHNLIVKQPILDKNEVRIIDQTYFDSDECIHEASDFFRPLVTNDKFCTKTRGVS</sequence>
<dbReference type="InterPro" id="IPR018114">
    <property type="entry name" value="TRYPSIN_HIS"/>
</dbReference>
<reference evidence="3 4" key="2">
    <citation type="journal article" date="2010" name="Nucleic Acids Res.">
        <title>BeetleBase in 2010: revisions to provide comprehensive genomic information for Tribolium castaneum.</title>
        <authorList>
            <person name="Kim H.S."/>
            <person name="Murphy T."/>
            <person name="Xia J."/>
            <person name="Caragea D."/>
            <person name="Park Y."/>
            <person name="Beeman R.W."/>
            <person name="Lorenzen M.D."/>
            <person name="Butcher S."/>
            <person name="Manak J.R."/>
            <person name="Brown S.J."/>
        </authorList>
    </citation>
    <scope>GENOME REANNOTATION</scope>
    <source>
        <strain evidence="3 4">Georgia GA2</strain>
    </source>
</reference>
<dbReference type="PROSITE" id="PS00134">
    <property type="entry name" value="TRYPSIN_HIS"/>
    <property type="match status" value="1"/>
</dbReference>
<dbReference type="GO" id="GO:0005615">
    <property type="term" value="C:extracellular space"/>
    <property type="evidence" value="ECO:0000318"/>
    <property type="project" value="GO_Central"/>
</dbReference>
<feature type="signal peptide" evidence="1">
    <location>
        <begin position="1"/>
        <end position="19"/>
    </location>
</feature>
<evidence type="ECO:0000313" key="3">
    <source>
        <dbReference type="EMBL" id="KYB29381.1"/>
    </source>
</evidence>
<dbReference type="GO" id="GO:0045087">
    <property type="term" value="P:innate immune response"/>
    <property type="evidence" value="ECO:0000318"/>
    <property type="project" value="GO_Central"/>
</dbReference>
<dbReference type="InterPro" id="IPR009003">
    <property type="entry name" value="Peptidase_S1_PA"/>
</dbReference>
<evidence type="ECO:0000256" key="1">
    <source>
        <dbReference type="SAM" id="SignalP"/>
    </source>
</evidence>
<proteinExistence type="predicted"/>
<dbReference type="InterPro" id="IPR043504">
    <property type="entry name" value="Peptidase_S1_PA_chymotrypsin"/>
</dbReference>
<dbReference type="InterPro" id="IPR051333">
    <property type="entry name" value="CLIP_Serine_Protease"/>
</dbReference>
<evidence type="ECO:0000259" key="2">
    <source>
        <dbReference type="PROSITE" id="PS50240"/>
    </source>
</evidence>
<dbReference type="InParanoid" id="A0A139WNJ7"/>
<dbReference type="PANTHER" id="PTHR24260:SF136">
    <property type="entry name" value="GH08193P-RELATED"/>
    <property type="match status" value="1"/>
</dbReference>
<dbReference type="KEGG" id="tca:103312151"/>
<keyword evidence="1" id="KW-0732">Signal</keyword>
<reference evidence="3 4" key="1">
    <citation type="journal article" date="2008" name="Nature">
        <title>The genome of the model beetle and pest Tribolium castaneum.</title>
        <authorList>
            <consortium name="Tribolium Genome Sequencing Consortium"/>
            <person name="Richards S."/>
            <person name="Gibbs R.A."/>
            <person name="Weinstock G.M."/>
            <person name="Brown S.J."/>
            <person name="Denell R."/>
            <person name="Beeman R.W."/>
            <person name="Gibbs R."/>
            <person name="Beeman R.W."/>
            <person name="Brown S.J."/>
            <person name="Bucher G."/>
            <person name="Friedrich M."/>
            <person name="Grimmelikhuijzen C.J."/>
            <person name="Klingler M."/>
            <person name="Lorenzen M."/>
            <person name="Richards S."/>
            <person name="Roth S."/>
            <person name="Schroder R."/>
            <person name="Tautz D."/>
            <person name="Zdobnov E.M."/>
            <person name="Muzny D."/>
            <person name="Gibbs R.A."/>
            <person name="Weinstock G.M."/>
            <person name="Attaway T."/>
            <person name="Bell S."/>
            <person name="Buhay C.J."/>
            <person name="Chandrabose M.N."/>
            <person name="Chavez D."/>
            <person name="Clerk-Blankenburg K.P."/>
            <person name="Cree A."/>
            <person name="Dao M."/>
            <person name="Davis C."/>
            <person name="Chacko J."/>
            <person name="Dinh H."/>
            <person name="Dugan-Rocha S."/>
            <person name="Fowler G."/>
            <person name="Garner T.T."/>
            <person name="Garnes J."/>
            <person name="Gnirke A."/>
            <person name="Hawes A."/>
            <person name="Hernandez J."/>
            <person name="Hines S."/>
            <person name="Holder M."/>
            <person name="Hume J."/>
            <person name="Jhangiani S.N."/>
            <person name="Joshi V."/>
            <person name="Khan Z.M."/>
            <person name="Jackson L."/>
            <person name="Kovar C."/>
            <person name="Kowis A."/>
            <person name="Lee S."/>
            <person name="Lewis L.R."/>
            <person name="Margolis J."/>
            <person name="Morgan M."/>
            <person name="Nazareth L.V."/>
            <person name="Nguyen N."/>
            <person name="Okwuonu G."/>
            <person name="Parker D."/>
            <person name="Richards S."/>
            <person name="Ruiz S.J."/>
            <person name="Santibanez J."/>
            <person name="Savard J."/>
            <person name="Scherer S.E."/>
            <person name="Schneider B."/>
            <person name="Sodergren E."/>
            <person name="Tautz D."/>
            <person name="Vattahil S."/>
            <person name="Villasana D."/>
            <person name="White C.S."/>
            <person name="Wright R."/>
            <person name="Park Y."/>
            <person name="Beeman R.W."/>
            <person name="Lord J."/>
            <person name="Oppert B."/>
            <person name="Lorenzen M."/>
            <person name="Brown S."/>
            <person name="Wang L."/>
            <person name="Savard J."/>
            <person name="Tautz D."/>
            <person name="Richards S."/>
            <person name="Weinstock G."/>
            <person name="Gibbs R.A."/>
            <person name="Liu Y."/>
            <person name="Worley K."/>
            <person name="Weinstock G."/>
            <person name="Elsik C.G."/>
            <person name="Reese J.T."/>
            <person name="Elhaik E."/>
            <person name="Landan G."/>
            <person name="Graur D."/>
            <person name="Arensburger P."/>
            <person name="Atkinson P."/>
            <person name="Beeman R.W."/>
            <person name="Beidler J."/>
            <person name="Brown S.J."/>
            <person name="Demuth J.P."/>
            <person name="Drury D.W."/>
            <person name="Du Y.Z."/>
            <person name="Fujiwara H."/>
            <person name="Lorenzen M."/>
            <person name="Maselli V."/>
            <person name="Osanai M."/>
            <person name="Park Y."/>
            <person name="Robertson H.M."/>
            <person name="Tu Z."/>
            <person name="Wang J.J."/>
            <person name="Wang S."/>
            <person name="Richards S."/>
            <person name="Song H."/>
            <person name="Zhang L."/>
            <person name="Sodergren E."/>
            <person name="Werner D."/>
            <person name="Stanke M."/>
            <person name="Morgenstern B."/>
            <person name="Solovyev V."/>
            <person name="Kosarev P."/>
            <person name="Brown G."/>
            <person name="Chen H.C."/>
            <person name="Ermolaeva O."/>
            <person name="Hlavina W."/>
            <person name="Kapustin Y."/>
            <person name="Kiryutin B."/>
            <person name="Kitts P."/>
            <person name="Maglott D."/>
            <person name="Pruitt K."/>
            <person name="Sapojnikov V."/>
            <person name="Souvorov A."/>
            <person name="Mackey A.J."/>
            <person name="Waterhouse R.M."/>
            <person name="Wyder S."/>
            <person name="Zdobnov E.M."/>
            <person name="Zdobnov E.M."/>
            <person name="Wyder S."/>
            <person name="Kriventseva E.V."/>
            <person name="Kadowaki T."/>
            <person name="Bork P."/>
            <person name="Aranda M."/>
            <person name="Bao R."/>
            <person name="Beermann A."/>
            <person name="Berns N."/>
            <person name="Bolognesi R."/>
            <person name="Bonneton F."/>
            <person name="Bopp D."/>
            <person name="Brown S.J."/>
            <person name="Bucher G."/>
            <person name="Butts T."/>
            <person name="Chaumot A."/>
            <person name="Denell R.E."/>
            <person name="Ferrier D.E."/>
            <person name="Friedrich M."/>
            <person name="Gordon C.M."/>
            <person name="Jindra M."/>
            <person name="Klingler M."/>
            <person name="Lan Q."/>
            <person name="Lattorff H.M."/>
            <person name="Laudet V."/>
            <person name="von Levetsow C."/>
            <person name="Liu Z."/>
            <person name="Lutz R."/>
            <person name="Lynch J.A."/>
            <person name="da Fonseca R.N."/>
            <person name="Posnien N."/>
            <person name="Reuter R."/>
            <person name="Roth S."/>
            <person name="Savard J."/>
            <person name="Schinko J.B."/>
            <person name="Schmitt C."/>
            <person name="Schoppmeier M."/>
            <person name="Schroder R."/>
            <person name="Shippy T.D."/>
            <person name="Simonnet F."/>
            <person name="Marques-Souza H."/>
            <person name="Tautz D."/>
            <person name="Tomoyasu Y."/>
            <person name="Trauner J."/>
            <person name="Van der Zee M."/>
            <person name="Vervoort M."/>
            <person name="Wittkopp N."/>
            <person name="Wimmer E.A."/>
            <person name="Yang X."/>
            <person name="Jones A.K."/>
            <person name="Sattelle D.B."/>
            <person name="Ebert P.R."/>
            <person name="Nelson D."/>
            <person name="Scott J.G."/>
            <person name="Beeman R.W."/>
            <person name="Muthukrishnan S."/>
            <person name="Kramer K.J."/>
            <person name="Arakane Y."/>
            <person name="Beeman R.W."/>
            <person name="Zhu Q."/>
            <person name="Hogenkamp D."/>
            <person name="Dixit R."/>
            <person name="Oppert B."/>
            <person name="Jiang H."/>
            <person name="Zou Z."/>
            <person name="Marshall J."/>
            <person name="Elpidina E."/>
            <person name="Vinokurov K."/>
            <person name="Oppert C."/>
            <person name="Zou Z."/>
            <person name="Evans J."/>
            <person name="Lu Z."/>
            <person name="Zhao P."/>
            <person name="Sumathipala N."/>
            <person name="Altincicek B."/>
            <person name="Vilcinskas A."/>
            <person name="Williams M."/>
            <person name="Hultmark D."/>
            <person name="Hetru C."/>
            <person name="Jiang H."/>
            <person name="Grimmelikhuijzen C.J."/>
            <person name="Hauser F."/>
            <person name="Cazzamali G."/>
            <person name="Williamson M."/>
            <person name="Park Y."/>
            <person name="Li B."/>
            <person name="Tanaka Y."/>
            <person name="Predel R."/>
            <person name="Neupert S."/>
            <person name="Schachtner J."/>
            <person name="Verleyen P."/>
            <person name="Raible F."/>
            <person name="Bork P."/>
            <person name="Friedrich M."/>
            <person name="Walden K.K."/>
            <person name="Robertson H.M."/>
            <person name="Angeli S."/>
            <person name="Foret S."/>
            <person name="Bucher G."/>
            <person name="Schuetz S."/>
            <person name="Maleszka R."/>
            <person name="Wimmer E.A."/>
            <person name="Beeman R.W."/>
            <person name="Lorenzen M."/>
            <person name="Tomoyasu Y."/>
            <person name="Miller S.C."/>
            <person name="Grossmann D."/>
            <person name="Bucher G."/>
        </authorList>
    </citation>
    <scope>NUCLEOTIDE SEQUENCE [LARGE SCALE GENOMIC DNA]</scope>
    <source>
        <strain evidence="3 4">Georgia GA2</strain>
    </source>
</reference>
<dbReference type="Gene3D" id="2.40.10.10">
    <property type="entry name" value="Trypsin-like serine proteases"/>
    <property type="match status" value="1"/>
</dbReference>
<dbReference type="Proteomes" id="UP000007266">
    <property type="component" value="Linkage group 2"/>
</dbReference>
<evidence type="ECO:0000313" key="4">
    <source>
        <dbReference type="Proteomes" id="UP000007266"/>
    </source>
</evidence>
<dbReference type="EMBL" id="KQ971312">
    <property type="protein sequence ID" value="KYB29381.1"/>
    <property type="molecule type" value="Genomic_DNA"/>
</dbReference>
<gene>
    <name evidence="3" type="primary">AUGUSTUS-3.0.2_32226</name>
    <name evidence="3" type="ORF">TcasGA2_TC032226</name>
</gene>
<accession>A0A139WNJ7</accession>
<keyword evidence="4" id="KW-1185">Reference proteome</keyword>
<dbReference type="InterPro" id="IPR001254">
    <property type="entry name" value="Trypsin_dom"/>
</dbReference>
<dbReference type="PANTHER" id="PTHR24260">
    <property type="match status" value="1"/>
</dbReference>
<dbReference type="AlphaFoldDB" id="A0A139WNJ7"/>
<organism evidence="3 4">
    <name type="scientific">Tribolium castaneum</name>
    <name type="common">Red flour beetle</name>
    <dbReference type="NCBI Taxonomy" id="7070"/>
    <lineage>
        <taxon>Eukaryota</taxon>
        <taxon>Metazoa</taxon>
        <taxon>Ecdysozoa</taxon>
        <taxon>Arthropoda</taxon>
        <taxon>Hexapoda</taxon>
        <taxon>Insecta</taxon>
        <taxon>Pterygota</taxon>
        <taxon>Neoptera</taxon>
        <taxon>Endopterygota</taxon>
        <taxon>Coleoptera</taxon>
        <taxon>Polyphaga</taxon>
        <taxon>Cucujiformia</taxon>
        <taxon>Tenebrionidae</taxon>
        <taxon>Tenebrionidae incertae sedis</taxon>
        <taxon>Tribolium</taxon>
    </lineage>
</organism>
<dbReference type="OrthoDB" id="2019384at2759"/>
<dbReference type="PROSITE" id="PS50240">
    <property type="entry name" value="TRYPSIN_DOM"/>
    <property type="match status" value="1"/>
</dbReference>
<feature type="domain" description="Peptidase S1" evidence="2">
    <location>
        <begin position="17"/>
        <end position="201"/>
    </location>
</feature>
<name>A0A139WNJ7_TRICA</name>
<dbReference type="Pfam" id="PF00089">
    <property type="entry name" value="Trypsin"/>
    <property type="match status" value="1"/>
</dbReference>
<dbReference type="GO" id="GO:0006508">
    <property type="term" value="P:proteolysis"/>
    <property type="evidence" value="ECO:0007669"/>
    <property type="project" value="InterPro"/>
</dbReference>
<dbReference type="SUPFAM" id="SSF50494">
    <property type="entry name" value="Trypsin-like serine proteases"/>
    <property type="match status" value="1"/>
</dbReference>